<name>A0A9X4BFY7_9ENTR</name>
<dbReference type="AlphaFoldDB" id="A0A9X4BFY7"/>
<evidence type="ECO:0000256" key="2">
    <source>
        <dbReference type="SAM" id="Phobius"/>
    </source>
</evidence>
<keyword evidence="2" id="KW-0472">Membrane</keyword>
<protein>
    <submittedName>
        <fullName evidence="3">Uncharacterized protein</fullName>
    </submittedName>
</protein>
<keyword evidence="2" id="KW-0812">Transmembrane</keyword>
<organism evidence="3 4">
    <name type="scientific">Leclercia adecarboxylata</name>
    <dbReference type="NCBI Taxonomy" id="83655"/>
    <lineage>
        <taxon>Bacteria</taxon>
        <taxon>Pseudomonadati</taxon>
        <taxon>Pseudomonadota</taxon>
        <taxon>Gammaproteobacteria</taxon>
        <taxon>Enterobacterales</taxon>
        <taxon>Enterobacteriaceae</taxon>
        <taxon>Leclercia</taxon>
    </lineage>
</organism>
<gene>
    <name evidence="3" type="ORF">OEZ79_25820</name>
</gene>
<dbReference type="EMBL" id="JAOURS010000130">
    <property type="protein sequence ID" value="MDC6641589.1"/>
    <property type="molecule type" value="Genomic_DNA"/>
</dbReference>
<dbReference type="Proteomes" id="UP001149314">
    <property type="component" value="Unassembled WGS sequence"/>
</dbReference>
<keyword evidence="2" id="KW-1133">Transmembrane helix</keyword>
<evidence type="ECO:0000313" key="4">
    <source>
        <dbReference type="Proteomes" id="UP001149314"/>
    </source>
</evidence>
<sequence>MTESIRAANLASAQQVPSGASAADHPAERTRLLYRGSRIPAVLLLITTLICVVVLWGGRGGIGLGVWAG</sequence>
<evidence type="ECO:0000256" key="1">
    <source>
        <dbReference type="SAM" id="MobiDB-lite"/>
    </source>
</evidence>
<accession>A0A9X4BFY7</accession>
<feature type="region of interest" description="Disordered" evidence="1">
    <location>
        <begin position="1"/>
        <end position="25"/>
    </location>
</feature>
<comment type="caution">
    <text evidence="3">The sequence shown here is derived from an EMBL/GenBank/DDBJ whole genome shotgun (WGS) entry which is preliminary data.</text>
</comment>
<dbReference type="RefSeq" id="WP_272733575.1">
    <property type="nucleotide sequence ID" value="NZ_JAOURS010000130.1"/>
</dbReference>
<proteinExistence type="predicted"/>
<reference evidence="3" key="1">
    <citation type="journal article" date="2023" name="Genes Genomics">
        <title>Genomic insights of Leclercia adecarboxylata strains linked to an outbreak in public hospitals in Mexico.</title>
        <authorList>
            <person name="Barrios-Villa E."/>
            <person name="Pacheco-Flores B."/>
            <person name="Lozano-Zarain P."/>
            <person name="Del Campo-Ortega R."/>
            <person name="de Jesus Ascencio-Montiel I."/>
            <person name="Gonzalez-Leon M."/>
            <person name="Camorlinga-Ponce M."/>
            <person name="Gaytan Cervantes F.J."/>
            <person name="Gonzalez Torres C."/>
            <person name="Aguilar E."/>
            <person name="Gonzalez Ibarra J."/>
            <person name="Torres Lopez F.J."/>
            <person name="Rosas-Vargas H."/>
            <person name="Gonzalez-Bonilla C.R."/>
            <person name="Del Carmen Rocha-Gracia R."/>
        </authorList>
    </citation>
    <scope>NUCLEOTIDE SEQUENCE</scope>
    <source>
        <strain evidence="3">Lac40</strain>
    </source>
</reference>
<feature type="transmembrane region" description="Helical" evidence="2">
    <location>
        <begin position="39"/>
        <end position="58"/>
    </location>
</feature>
<evidence type="ECO:0000313" key="3">
    <source>
        <dbReference type="EMBL" id="MDC6641589.1"/>
    </source>
</evidence>